<dbReference type="PANTHER" id="PTHR45839">
    <property type="match status" value="1"/>
</dbReference>
<evidence type="ECO:0000256" key="3">
    <source>
        <dbReference type="ARBA" id="ARBA00012540"/>
    </source>
</evidence>
<keyword evidence="4" id="KW-0328">Glycosyltransferase</keyword>
<comment type="similarity">
    <text evidence="2">Belongs to the glycosyltransferase 1 family. Plant sucrose synthase subfamily.</text>
</comment>
<reference evidence="8 9" key="1">
    <citation type="journal article" date="2019" name="G3 (Bethesda)">
        <title>Sequencing of a Wild Apple (Malus baccata) Genome Unravels the Differences Between Cultivated and Wild Apple Species Regarding Disease Resistance and Cold Tolerance.</title>
        <authorList>
            <person name="Chen X."/>
        </authorList>
    </citation>
    <scope>NUCLEOTIDE SEQUENCE [LARGE SCALE GENOMIC DNA]</scope>
    <source>
        <strain evidence="9">cv. Shandingzi</strain>
        <tissue evidence="8">Leaves</tissue>
    </source>
</reference>
<keyword evidence="9" id="KW-1185">Reference proteome</keyword>
<sequence>MADVLLATPPIFGDLNPIDIFLCIVHILDQVCALENEMLERIRRQGLDFTPRILIDVAGEVTAELQGYPDFIIGNYSDGNLVASLLAYKMGVTQCTIAHALEKTKYPDSNIYWKKFEEKYHFSTQFTADLIAMNNADFIITSTYQEIAGTQVSRCIRISYRSLSSREGCCTFGRFLSTLQGGS</sequence>
<evidence type="ECO:0000256" key="5">
    <source>
        <dbReference type="ARBA" id="ARBA00022679"/>
    </source>
</evidence>
<comment type="caution">
    <text evidence="8">The sequence shown here is derived from an EMBL/GenBank/DDBJ whole genome shotgun (WGS) entry which is preliminary data.</text>
</comment>
<comment type="catalytic activity">
    <reaction evidence="6">
        <text>an NDP-alpha-D-glucose + D-fructose = a ribonucleoside 5'-diphosphate + sucrose + H(+)</text>
        <dbReference type="Rhea" id="RHEA:16241"/>
        <dbReference type="ChEBI" id="CHEBI:15378"/>
        <dbReference type="ChEBI" id="CHEBI:17992"/>
        <dbReference type="ChEBI" id="CHEBI:37721"/>
        <dbReference type="ChEBI" id="CHEBI:57930"/>
        <dbReference type="ChEBI" id="CHEBI:76533"/>
        <dbReference type="EC" id="2.4.1.13"/>
    </reaction>
</comment>
<evidence type="ECO:0000313" key="9">
    <source>
        <dbReference type="Proteomes" id="UP000315295"/>
    </source>
</evidence>
<accession>A0A540MNG0</accession>
<dbReference type="AlphaFoldDB" id="A0A540MNG0"/>
<dbReference type="InterPro" id="IPR000368">
    <property type="entry name" value="Sucrose_synth_GT-B1"/>
</dbReference>
<evidence type="ECO:0000256" key="4">
    <source>
        <dbReference type="ARBA" id="ARBA00022676"/>
    </source>
</evidence>
<dbReference type="PANTHER" id="PTHR45839:SF13">
    <property type="entry name" value="SUCROSE SYNTHASE 3"/>
    <property type="match status" value="1"/>
</dbReference>
<name>A0A540MNG0_MALBA</name>
<evidence type="ECO:0000259" key="7">
    <source>
        <dbReference type="Pfam" id="PF00862"/>
    </source>
</evidence>
<dbReference type="GO" id="GO:0016157">
    <property type="term" value="F:sucrose synthase activity"/>
    <property type="evidence" value="ECO:0007669"/>
    <property type="project" value="UniProtKB-EC"/>
</dbReference>
<evidence type="ECO:0000313" key="8">
    <source>
        <dbReference type="EMBL" id="TQE00336.1"/>
    </source>
</evidence>
<dbReference type="InterPro" id="IPR012820">
    <property type="entry name" value="Sucrose_synthase_pln/cyn"/>
</dbReference>
<feature type="domain" description="Sucrose synthase first GT-B" evidence="7">
    <location>
        <begin position="24"/>
        <end position="55"/>
    </location>
</feature>
<dbReference type="SUPFAM" id="SSF53756">
    <property type="entry name" value="UDP-Glycosyltransferase/glycogen phosphorylase"/>
    <property type="match status" value="1"/>
</dbReference>
<evidence type="ECO:0000256" key="2">
    <source>
        <dbReference type="ARBA" id="ARBA00005894"/>
    </source>
</evidence>
<dbReference type="Proteomes" id="UP000315295">
    <property type="component" value="Unassembled WGS sequence"/>
</dbReference>
<dbReference type="Pfam" id="PF00862">
    <property type="entry name" value="GT-B_Sucrose_synth"/>
    <property type="match status" value="2"/>
</dbReference>
<protein>
    <recommendedName>
        <fullName evidence="3">sucrose synthase</fullName>
        <ecNumber evidence="3">2.4.1.13</ecNumber>
    </recommendedName>
</protein>
<proteinExistence type="inferred from homology"/>
<dbReference type="STRING" id="106549.A0A540MNG0"/>
<organism evidence="8 9">
    <name type="scientific">Malus baccata</name>
    <name type="common">Siberian crab apple</name>
    <name type="synonym">Pyrus baccata</name>
    <dbReference type="NCBI Taxonomy" id="106549"/>
    <lineage>
        <taxon>Eukaryota</taxon>
        <taxon>Viridiplantae</taxon>
        <taxon>Streptophyta</taxon>
        <taxon>Embryophyta</taxon>
        <taxon>Tracheophyta</taxon>
        <taxon>Spermatophyta</taxon>
        <taxon>Magnoliopsida</taxon>
        <taxon>eudicotyledons</taxon>
        <taxon>Gunneridae</taxon>
        <taxon>Pentapetalae</taxon>
        <taxon>rosids</taxon>
        <taxon>fabids</taxon>
        <taxon>Rosales</taxon>
        <taxon>Rosaceae</taxon>
        <taxon>Amygdaloideae</taxon>
        <taxon>Maleae</taxon>
        <taxon>Malus</taxon>
    </lineage>
</organism>
<evidence type="ECO:0000256" key="6">
    <source>
        <dbReference type="ARBA" id="ARBA00049030"/>
    </source>
</evidence>
<gene>
    <name evidence="8" type="ORF">C1H46_014063</name>
</gene>
<dbReference type="EC" id="2.4.1.13" evidence="3"/>
<feature type="domain" description="Sucrose synthase first GT-B" evidence="7">
    <location>
        <begin position="56"/>
        <end position="154"/>
    </location>
</feature>
<dbReference type="Gene3D" id="3.40.50.2000">
    <property type="entry name" value="Glycogen Phosphorylase B"/>
    <property type="match status" value="2"/>
</dbReference>
<comment type="function">
    <text evidence="1">Sucrose-cleaving enzyme that provides UDP-glucose and fructose for various metabolic pathways.</text>
</comment>
<dbReference type="EMBL" id="VIEB01000217">
    <property type="protein sequence ID" value="TQE00336.1"/>
    <property type="molecule type" value="Genomic_DNA"/>
</dbReference>
<keyword evidence="5" id="KW-0808">Transferase</keyword>
<evidence type="ECO:0000256" key="1">
    <source>
        <dbReference type="ARBA" id="ARBA00002595"/>
    </source>
</evidence>
<dbReference type="GO" id="GO:0005985">
    <property type="term" value="P:sucrose metabolic process"/>
    <property type="evidence" value="ECO:0007669"/>
    <property type="project" value="InterPro"/>
</dbReference>